<sequence length="32" mass="3911">MYSLYTDRRPKVEILTLGRFRINWSLNFLGFC</sequence>
<name>A0A0E9VW23_ANGAN</name>
<organism evidence="1">
    <name type="scientific">Anguilla anguilla</name>
    <name type="common">European freshwater eel</name>
    <name type="synonym">Muraena anguilla</name>
    <dbReference type="NCBI Taxonomy" id="7936"/>
    <lineage>
        <taxon>Eukaryota</taxon>
        <taxon>Metazoa</taxon>
        <taxon>Chordata</taxon>
        <taxon>Craniata</taxon>
        <taxon>Vertebrata</taxon>
        <taxon>Euteleostomi</taxon>
        <taxon>Actinopterygii</taxon>
        <taxon>Neopterygii</taxon>
        <taxon>Teleostei</taxon>
        <taxon>Anguilliformes</taxon>
        <taxon>Anguillidae</taxon>
        <taxon>Anguilla</taxon>
    </lineage>
</organism>
<proteinExistence type="predicted"/>
<reference evidence="1" key="1">
    <citation type="submission" date="2014-11" db="EMBL/GenBank/DDBJ databases">
        <authorList>
            <person name="Amaro Gonzalez C."/>
        </authorList>
    </citation>
    <scope>NUCLEOTIDE SEQUENCE</scope>
</reference>
<accession>A0A0E9VW23</accession>
<reference evidence="1" key="2">
    <citation type="journal article" date="2015" name="Fish Shellfish Immunol.">
        <title>Early steps in the European eel (Anguilla anguilla)-Vibrio vulnificus interaction in the gills: Role of the RtxA13 toxin.</title>
        <authorList>
            <person name="Callol A."/>
            <person name="Pajuelo D."/>
            <person name="Ebbesson L."/>
            <person name="Teles M."/>
            <person name="MacKenzie S."/>
            <person name="Amaro C."/>
        </authorList>
    </citation>
    <scope>NUCLEOTIDE SEQUENCE</scope>
</reference>
<evidence type="ECO:0000313" key="1">
    <source>
        <dbReference type="EMBL" id="JAH82232.1"/>
    </source>
</evidence>
<dbReference type="AlphaFoldDB" id="A0A0E9VW23"/>
<protein>
    <submittedName>
        <fullName evidence="1">Uncharacterized protein</fullName>
    </submittedName>
</protein>
<dbReference type="EMBL" id="GBXM01026345">
    <property type="protein sequence ID" value="JAH82232.1"/>
    <property type="molecule type" value="Transcribed_RNA"/>
</dbReference>